<keyword evidence="3 5" id="KW-1133">Transmembrane helix</keyword>
<name>A0A5M8PXM0_9LECA</name>
<dbReference type="Proteomes" id="UP000324767">
    <property type="component" value="Unassembled WGS sequence"/>
</dbReference>
<keyword evidence="2 5" id="KW-0812">Transmembrane</keyword>
<dbReference type="EMBL" id="VXIT01000002">
    <property type="protein sequence ID" value="KAA6414499.1"/>
    <property type="molecule type" value="Genomic_DNA"/>
</dbReference>
<evidence type="ECO:0000313" key="9">
    <source>
        <dbReference type="Proteomes" id="UP000324767"/>
    </source>
</evidence>
<feature type="compositionally biased region" description="Low complexity" evidence="6">
    <location>
        <begin position="11"/>
        <end position="23"/>
    </location>
</feature>
<gene>
    <name evidence="8" type="ORF">FRX48_01248</name>
</gene>
<dbReference type="AlphaFoldDB" id="A0A5M8PXM0"/>
<dbReference type="OrthoDB" id="433124at2759"/>
<reference evidence="8 9" key="1">
    <citation type="submission" date="2019-09" db="EMBL/GenBank/DDBJ databases">
        <title>The hologenome of the rock-dwelling lichen Lasallia pustulata.</title>
        <authorList>
            <person name="Greshake Tzovaras B."/>
            <person name="Segers F."/>
            <person name="Bicker A."/>
            <person name="Dal Grande F."/>
            <person name="Otte J."/>
            <person name="Hankeln T."/>
            <person name="Schmitt I."/>
            <person name="Ebersberger I."/>
        </authorList>
    </citation>
    <scope>NUCLEOTIDE SEQUENCE [LARGE SCALE GENOMIC DNA]</scope>
    <source>
        <strain evidence="8">A1-1</strain>
    </source>
</reference>
<dbReference type="PROSITE" id="PS51751">
    <property type="entry name" value="EXPERA"/>
    <property type="match status" value="1"/>
</dbReference>
<protein>
    <submittedName>
        <fullName evidence="8">Integral membrane</fullName>
    </submittedName>
</protein>
<evidence type="ECO:0000256" key="4">
    <source>
        <dbReference type="ARBA" id="ARBA00023136"/>
    </source>
</evidence>
<evidence type="ECO:0000259" key="7">
    <source>
        <dbReference type="PROSITE" id="PS51751"/>
    </source>
</evidence>
<comment type="caution">
    <text evidence="8">The sequence shown here is derived from an EMBL/GenBank/DDBJ whole genome shotgun (WGS) entry which is preliminary data.</text>
</comment>
<dbReference type="Pfam" id="PF05241">
    <property type="entry name" value="EBP"/>
    <property type="match status" value="1"/>
</dbReference>
<dbReference type="PANTHER" id="PTHR31204:SF1">
    <property type="entry name" value="SIGMA INTRACELLULAR RECEPTOR 2"/>
    <property type="match status" value="1"/>
</dbReference>
<feature type="compositionally biased region" description="Pro residues" evidence="6">
    <location>
        <begin position="1"/>
        <end position="10"/>
    </location>
</feature>
<comment type="subcellular location">
    <subcellularLocation>
        <location evidence="1">Membrane</location>
        <topology evidence="1">Multi-pass membrane protein</topology>
    </subcellularLocation>
</comment>
<evidence type="ECO:0000256" key="2">
    <source>
        <dbReference type="ARBA" id="ARBA00022692"/>
    </source>
</evidence>
<organism evidence="8 9">
    <name type="scientific">Lasallia pustulata</name>
    <dbReference type="NCBI Taxonomy" id="136370"/>
    <lineage>
        <taxon>Eukaryota</taxon>
        <taxon>Fungi</taxon>
        <taxon>Dikarya</taxon>
        <taxon>Ascomycota</taxon>
        <taxon>Pezizomycotina</taxon>
        <taxon>Lecanoromycetes</taxon>
        <taxon>OSLEUM clade</taxon>
        <taxon>Umbilicariomycetidae</taxon>
        <taxon>Umbilicariales</taxon>
        <taxon>Umbilicariaceae</taxon>
        <taxon>Lasallia</taxon>
    </lineage>
</organism>
<evidence type="ECO:0000256" key="5">
    <source>
        <dbReference type="PROSITE-ProRule" id="PRU01087"/>
    </source>
</evidence>
<dbReference type="InterPro" id="IPR051987">
    <property type="entry name" value="Sigma-2_receptor-like"/>
</dbReference>
<evidence type="ECO:0000313" key="8">
    <source>
        <dbReference type="EMBL" id="KAA6414499.1"/>
    </source>
</evidence>
<accession>A0A5M8PXM0</accession>
<feature type="domain" description="EXPERA" evidence="7">
    <location>
        <begin position="40"/>
        <end position="175"/>
    </location>
</feature>
<dbReference type="PANTHER" id="PTHR31204">
    <property type="entry name" value="SIGMA INTRACELLULAR RECEPTOR 2"/>
    <property type="match status" value="1"/>
</dbReference>
<sequence>MPAQIAPPRPKSSLRTTTTTNTAPAPPRTSHPSLDAQAGSPVLNLLPHPHPYCVIRRPLRHLPRPLRLQFMTDLRTYYIRTYRDQFSISPPAWFTAYMWMEALYHLPMSVWAVRNLVVGTHPLLPLHLLLFAAQTGITTLTCVVDMVSWTGTSWAVKRALGWLYGPYLALCECFPVPPFPLDFGGETRVWVGLDVVGLG</sequence>
<dbReference type="InterPro" id="IPR033118">
    <property type="entry name" value="EXPERA"/>
</dbReference>
<proteinExistence type="predicted"/>
<evidence type="ECO:0000256" key="1">
    <source>
        <dbReference type="ARBA" id="ARBA00004141"/>
    </source>
</evidence>
<dbReference type="GO" id="GO:0005783">
    <property type="term" value="C:endoplasmic reticulum"/>
    <property type="evidence" value="ECO:0007669"/>
    <property type="project" value="TreeGrafter"/>
</dbReference>
<evidence type="ECO:0000256" key="3">
    <source>
        <dbReference type="ARBA" id="ARBA00022989"/>
    </source>
</evidence>
<keyword evidence="4 5" id="KW-0472">Membrane</keyword>
<evidence type="ECO:0000256" key="6">
    <source>
        <dbReference type="SAM" id="MobiDB-lite"/>
    </source>
</evidence>
<feature type="region of interest" description="Disordered" evidence="6">
    <location>
        <begin position="1"/>
        <end position="36"/>
    </location>
</feature>
<dbReference type="GO" id="GO:0016020">
    <property type="term" value="C:membrane"/>
    <property type="evidence" value="ECO:0007669"/>
    <property type="project" value="UniProtKB-SubCell"/>
</dbReference>